<dbReference type="EMBL" id="JAGGNH010000008">
    <property type="protein sequence ID" value="KAJ0964514.1"/>
    <property type="molecule type" value="Genomic_DNA"/>
</dbReference>
<comment type="caution">
    <text evidence="2">The sequence shown here is derived from an EMBL/GenBank/DDBJ whole genome shotgun (WGS) entry which is preliminary data.</text>
</comment>
<accession>A0A9D5C186</accession>
<reference evidence="2" key="1">
    <citation type="submission" date="2021-03" db="EMBL/GenBank/DDBJ databases">
        <authorList>
            <person name="Li Z."/>
            <person name="Yang C."/>
        </authorList>
    </citation>
    <scope>NUCLEOTIDE SEQUENCE</scope>
    <source>
        <strain evidence="2">Dzin_1.0</strain>
        <tissue evidence="2">Leaf</tissue>
    </source>
</reference>
<evidence type="ECO:0000313" key="2">
    <source>
        <dbReference type="EMBL" id="KAJ0964514.1"/>
    </source>
</evidence>
<protein>
    <submittedName>
        <fullName evidence="2">Uncharacterized protein</fullName>
    </submittedName>
</protein>
<reference evidence="2" key="2">
    <citation type="journal article" date="2022" name="Hortic Res">
        <title>The genome of Dioscorea zingiberensis sheds light on the biosynthesis, origin and evolution of the medicinally important diosgenin saponins.</title>
        <authorList>
            <person name="Li Y."/>
            <person name="Tan C."/>
            <person name="Li Z."/>
            <person name="Guo J."/>
            <person name="Li S."/>
            <person name="Chen X."/>
            <person name="Wang C."/>
            <person name="Dai X."/>
            <person name="Yang H."/>
            <person name="Song W."/>
            <person name="Hou L."/>
            <person name="Xu J."/>
            <person name="Tong Z."/>
            <person name="Xu A."/>
            <person name="Yuan X."/>
            <person name="Wang W."/>
            <person name="Yang Q."/>
            <person name="Chen L."/>
            <person name="Sun Z."/>
            <person name="Wang K."/>
            <person name="Pan B."/>
            <person name="Chen J."/>
            <person name="Bao Y."/>
            <person name="Liu F."/>
            <person name="Qi X."/>
            <person name="Gang D.R."/>
            <person name="Wen J."/>
            <person name="Li J."/>
        </authorList>
    </citation>
    <scope>NUCLEOTIDE SEQUENCE</scope>
    <source>
        <strain evidence="2">Dzin_1.0</strain>
    </source>
</reference>
<proteinExistence type="predicted"/>
<name>A0A9D5C186_9LILI</name>
<feature type="compositionally biased region" description="Polar residues" evidence="1">
    <location>
        <begin position="1"/>
        <end position="12"/>
    </location>
</feature>
<dbReference type="AlphaFoldDB" id="A0A9D5C186"/>
<evidence type="ECO:0000256" key="1">
    <source>
        <dbReference type="SAM" id="MobiDB-lite"/>
    </source>
</evidence>
<sequence>MHTNSKVDSLTETNHHLLPTEDNRTALVDQPKHWPGKEPVTWSPTMPFTQTQAHHDPPTDSLPLVVHNPPPERPSGEDFLKIGPLCEPTHGPLLEHSQGPTMEPSNLNLHGHCKKRIQICEENEVERCVLLSGPPVNLQQPPMVVYHSVNPRHLKFQQIVDKQWKTIQHTTNLTEVIACNGRFYGFTSNELYSVDLQANNRNGTVLQLLLDLPYTFTGVPPPHWKFMADFSGDLIVMCSHNERELFLKVENGTP</sequence>
<gene>
    <name evidence="2" type="ORF">J5N97_025652</name>
</gene>
<feature type="region of interest" description="Disordered" evidence="1">
    <location>
        <begin position="1"/>
        <end position="40"/>
    </location>
</feature>
<evidence type="ECO:0000313" key="3">
    <source>
        <dbReference type="Proteomes" id="UP001085076"/>
    </source>
</evidence>
<organism evidence="2 3">
    <name type="scientific">Dioscorea zingiberensis</name>
    <dbReference type="NCBI Taxonomy" id="325984"/>
    <lineage>
        <taxon>Eukaryota</taxon>
        <taxon>Viridiplantae</taxon>
        <taxon>Streptophyta</taxon>
        <taxon>Embryophyta</taxon>
        <taxon>Tracheophyta</taxon>
        <taxon>Spermatophyta</taxon>
        <taxon>Magnoliopsida</taxon>
        <taxon>Liliopsida</taxon>
        <taxon>Dioscoreales</taxon>
        <taxon>Dioscoreaceae</taxon>
        <taxon>Dioscorea</taxon>
    </lineage>
</organism>
<dbReference type="Proteomes" id="UP001085076">
    <property type="component" value="Miscellaneous, Linkage group lg08"/>
</dbReference>
<feature type="compositionally biased region" description="Basic and acidic residues" evidence="1">
    <location>
        <begin position="13"/>
        <end position="36"/>
    </location>
</feature>
<keyword evidence="3" id="KW-1185">Reference proteome</keyword>